<organism evidence="2 3">
    <name type="scientific">Daphnia pulex</name>
    <name type="common">Water flea</name>
    <dbReference type="NCBI Taxonomy" id="6669"/>
    <lineage>
        <taxon>Eukaryota</taxon>
        <taxon>Metazoa</taxon>
        <taxon>Ecdysozoa</taxon>
        <taxon>Arthropoda</taxon>
        <taxon>Crustacea</taxon>
        <taxon>Branchiopoda</taxon>
        <taxon>Diplostraca</taxon>
        <taxon>Cladocera</taxon>
        <taxon>Anomopoda</taxon>
        <taxon>Daphniidae</taxon>
        <taxon>Daphnia</taxon>
    </lineage>
</organism>
<proteinExistence type="predicted"/>
<evidence type="ECO:0000313" key="3">
    <source>
        <dbReference type="Proteomes" id="UP000000305"/>
    </source>
</evidence>
<dbReference type="HOGENOM" id="CLU_1455829_0_0_1"/>
<sequence>MDKNEDYDAKHGTFSSGLGYEEATWNFVKDVGEGFSDLMRKFMEDFQKSNRTPGELMITAPFTEEHEDSDEDTATKVVEAPPLQNQNCSPASSLHSLNVMANILCQHHLYSESSNEEGAEFEACEYVFEYSSCQQSSPAPSFQISESGSAEFSEEEPIQRQQFLGPFVSPSYGQYPPEAEEKNKKG</sequence>
<protein>
    <submittedName>
        <fullName evidence="2">Uncharacterized protein</fullName>
    </submittedName>
</protein>
<feature type="region of interest" description="Disordered" evidence="1">
    <location>
        <begin position="135"/>
        <end position="186"/>
    </location>
</feature>
<accession>E9HHN6</accession>
<dbReference type="KEGG" id="dpx:DAPPUDRAFT_329801"/>
<evidence type="ECO:0000313" key="2">
    <source>
        <dbReference type="EMBL" id="EFX68760.1"/>
    </source>
</evidence>
<dbReference type="InParanoid" id="E9HHN6"/>
<keyword evidence="3" id="KW-1185">Reference proteome</keyword>
<evidence type="ECO:0000256" key="1">
    <source>
        <dbReference type="SAM" id="MobiDB-lite"/>
    </source>
</evidence>
<dbReference type="AlphaFoldDB" id="E9HHN6"/>
<feature type="compositionally biased region" description="Polar residues" evidence="1">
    <location>
        <begin position="135"/>
        <end position="144"/>
    </location>
</feature>
<gene>
    <name evidence="2" type="ORF">DAPPUDRAFT_329801</name>
</gene>
<name>E9HHN6_DAPPU</name>
<dbReference type="Proteomes" id="UP000000305">
    <property type="component" value="Unassembled WGS sequence"/>
</dbReference>
<dbReference type="PhylomeDB" id="E9HHN6"/>
<dbReference type="EMBL" id="GL732649">
    <property type="protein sequence ID" value="EFX68760.1"/>
    <property type="molecule type" value="Genomic_DNA"/>
</dbReference>
<reference evidence="2 3" key="1">
    <citation type="journal article" date="2011" name="Science">
        <title>The ecoresponsive genome of Daphnia pulex.</title>
        <authorList>
            <person name="Colbourne J.K."/>
            <person name="Pfrender M.E."/>
            <person name="Gilbert D."/>
            <person name="Thomas W.K."/>
            <person name="Tucker A."/>
            <person name="Oakley T.H."/>
            <person name="Tokishita S."/>
            <person name="Aerts A."/>
            <person name="Arnold G.J."/>
            <person name="Basu M.K."/>
            <person name="Bauer D.J."/>
            <person name="Caceres C.E."/>
            <person name="Carmel L."/>
            <person name="Casola C."/>
            <person name="Choi J.H."/>
            <person name="Detter J.C."/>
            <person name="Dong Q."/>
            <person name="Dusheyko S."/>
            <person name="Eads B.D."/>
            <person name="Frohlich T."/>
            <person name="Geiler-Samerotte K.A."/>
            <person name="Gerlach D."/>
            <person name="Hatcher P."/>
            <person name="Jogdeo S."/>
            <person name="Krijgsveld J."/>
            <person name="Kriventseva E.V."/>
            <person name="Kultz D."/>
            <person name="Laforsch C."/>
            <person name="Lindquist E."/>
            <person name="Lopez J."/>
            <person name="Manak J.R."/>
            <person name="Muller J."/>
            <person name="Pangilinan J."/>
            <person name="Patwardhan R.P."/>
            <person name="Pitluck S."/>
            <person name="Pritham E.J."/>
            <person name="Rechtsteiner A."/>
            <person name="Rho M."/>
            <person name="Rogozin I.B."/>
            <person name="Sakarya O."/>
            <person name="Salamov A."/>
            <person name="Schaack S."/>
            <person name="Shapiro H."/>
            <person name="Shiga Y."/>
            <person name="Skalitzky C."/>
            <person name="Smith Z."/>
            <person name="Souvorov A."/>
            <person name="Sung W."/>
            <person name="Tang Z."/>
            <person name="Tsuchiya D."/>
            <person name="Tu H."/>
            <person name="Vos H."/>
            <person name="Wang M."/>
            <person name="Wolf Y.I."/>
            <person name="Yamagata H."/>
            <person name="Yamada T."/>
            <person name="Ye Y."/>
            <person name="Shaw J.R."/>
            <person name="Andrews J."/>
            <person name="Crease T.J."/>
            <person name="Tang H."/>
            <person name="Lucas S.M."/>
            <person name="Robertson H.M."/>
            <person name="Bork P."/>
            <person name="Koonin E.V."/>
            <person name="Zdobnov E.M."/>
            <person name="Grigoriev I.V."/>
            <person name="Lynch M."/>
            <person name="Boore J.L."/>
        </authorList>
    </citation>
    <scope>NUCLEOTIDE SEQUENCE [LARGE SCALE GENOMIC DNA]</scope>
</reference>